<sequence>MEADLILNSLLPPNPGPARNDNNDVPITAELLNMQTMNTQYFINNCDSVSQGLSTTLGGLRWMVFEDILGQDQMAVAATIVANENLNWTDCVPFANGVVYGPWEFEHGGALDRRETLFAIKISI</sequence>
<dbReference type="EMBL" id="JAUJYO010000006">
    <property type="protein sequence ID" value="KAK1314380.1"/>
    <property type="molecule type" value="Genomic_DNA"/>
</dbReference>
<dbReference type="Proteomes" id="UP001180020">
    <property type="component" value="Unassembled WGS sequence"/>
</dbReference>
<organism evidence="1 2">
    <name type="scientific">Acorus calamus</name>
    <name type="common">Sweet flag</name>
    <dbReference type="NCBI Taxonomy" id="4465"/>
    <lineage>
        <taxon>Eukaryota</taxon>
        <taxon>Viridiplantae</taxon>
        <taxon>Streptophyta</taxon>
        <taxon>Embryophyta</taxon>
        <taxon>Tracheophyta</taxon>
        <taxon>Spermatophyta</taxon>
        <taxon>Magnoliopsida</taxon>
        <taxon>Liliopsida</taxon>
        <taxon>Acoraceae</taxon>
        <taxon>Acorus</taxon>
    </lineage>
</organism>
<evidence type="ECO:0000313" key="1">
    <source>
        <dbReference type="EMBL" id="KAK1314380.1"/>
    </source>
</evidence>
<gene>
    <name evidence="1" type="ORF">QJS10_CPA06g01399</name>
</gene>
<dbReference type="AlphaFoldDB" id="A0AAV9ELJ0"/>
<protein>
    <submittedName>
        <fullName evidence="1">Uncharacterized protein</fullName>
    </submittedName>
</protein>
<comment type="caution">
    <text evidence="1">The sequence shown here is derived from an EMBL/GenBank/DDBJ whole genome shotgun (WGS) entry which is preliminary data.</text>
</comment>
<name>A0AAV9ELJ0_ACOCL</name>
<reference evidence="1" key="2">
    <citation type="submission" date="2023-06" db="EMBL/GenBank/DDBJ databases">
        <authorList>
            <person name="Ma L."/>
            <person name="Liu K.-W."/>
            <person name="Li Z."/>
            <person name="Hsiao Y.-Y."/>
            <person name="Qi Y."/>
            <person name="Fu T."/>
            <person name="Tang G."/>
            <person name="Zhang D."/>
            <person name="Sun W.-H."/>
            <person name="Liu D.-K."/>
            <person name="Li Y."/>
            <person name="Chen G.-Z."/>
            <person name="Liu X.-D."/>
            <person name="Liao X.-Y."/>
            <person name="Jiang Y.-T."/>
            <person name="Yu X."/>
            <person name="Hao Y."/>
            <person name="Huang J."/>
            <person name="Zhao X.-W."/>
            <person name="Ke S."/>
            <person name="Chen Y.-Y."/>
            <person name="Wu W.-L."/>
            <person name="Hsu J.-L."/>
            <person name="Lin Y.-F."/>
            <person name="Huang M.-D."/>
            <person name="Li C.-Y."/>
            <person name="Huang L."/>
            <person name="Wang Z.-W."/>
            <person name="Zhao X."/>
            <person name="Zhong W.-Y."/>
            <person name="Peng D.-H."/>
            <person name="Ahmad S."/>
            <person name="Lan S."/>
            <person name="Zhang J.-S."/>
            <person name="Tsai W.-C."/>
            <person name="Van De Peer Y."/>
            <person name="Liu Z.-J."/>
        </authorList>
    </citation>
    <scope>NUCLEOTIDE SEQUENCE</scope>
    <source>
        <strain evidence="1">CP</strain>
        <tissue evidence="1">Leaves</tissue>
    </source>
</reference>
<keyword evidence="2" id="KW-1185">Reference proteome</keyword>
<proteinExistence type="predicted"/>
<evidence type="ECO:0000313" key="2">
    <source>
        <dbReference type="Proteomes" id="UP001180020"/>
    </source>
</evidence>
<accession>A0AAV9ELJ0</accession>
<reference evidence="1" key="1">
    <citation type="journal article" date="2023" name="Nat. Commun.">
        <title>Diploid and tetraploid genomes of Acorus and the evolution of monocots.</title>
        <authorList>
            <person name="Ma L."/>
            <person name="Liu K.W."/>
            <person name="Li Z."/>
            <person name="Hsiao Y.Y."/>
            <person name="Qi Y."/>
            <person name="Fu T."/>
            <person name="Tang G.D."/>
            <person name="Zhang D."/>
            <person name="Sun W.H."/>
            <person name="Liu D.K."/>
            <person name="Li Y."/>
            <person name="Chen G.Z."/>
            <person name="Liu X.D."/>
            <person name="Liao X.Y."/>
            <person name="Jiang Y.T."/>
            <person name="Yu X."/>
            <person name="Hao Y."/>
            <person name="Huang J."/>
            <person name="Zhao X.W."/>
            <person name="Ke S."/>
            <person name="Chen Y.Y."/>
            <person name="Wu W.L."/>
            <person name="Hsu J.L."/>
            <person name="Lin Y.F."/>
            <person name="Huang M.D."/>
            <person name="Li C.Y."/>
            <person name="Huang L."/>
            <person name="Wang Z.W."/>
            <person name="Zhao X."/>
            <person name="Zhong W.Y."/>
            <person name="Peng D.H."/>
            <person name="Ahmad S."/>
            <person name="Lan S."/>
            <person name="Zhang J.S."/>
            <person name="Tsai W.C."/>
            <person name="Van de Peer Y."/>
            <person name="Liu Z.J."/>
        </authorList>
    </citation>
    <scope>NUCLEOTIDE SEQUENCE</scope>
    <source>
        <strain evidence="1">CP</strain>
    </source>
</reference>